<keyword evidence="8 11" id="KW-0472">Membrane</keyword>
<dbReference type="PANTHER" id="PTHR10108">
    <property type="entry name" value="SAM-DEPENDENT METHYLTRANSFERASE"/>
    <property type="match status" value="1"/>
</dbReference>
<keyword evidence="3 11" id="KW-0489">Methyltransferase</keyword>
<dbReference type="GO" id="GO:0012505">
    <property type="term" value="C:endomembrane system"/>
    <property type="evidence" value="ECO:0007669"/>
    <property type="project" value="UniProtKB-SubCell"/>
</dbReference>
<evidence type="ECO:0000256" key="1">
    <source>
        <dbReference type="ARBA" id="ARBA00004606"/>
    </source>
</evidence>
<name>A0A8K0NAP4_COCNU</name>
<evidence type="ECO:0000256" key="4">
    <source>
        <dbReference type="ARBA" id="ARBA00022679"/>
    </source>
</evidence>
<dbReference type="AlphaFoldDB" id="A0A8K0NAP4"/>
<accession>A0A8K0NAP4</accession>
<dbReference type="EMBL" id="CM017884">
    <property type="protein sequence ID" value="KAG1366526.1"/>
    <property type="molecule type" value="Genomic_DNA"/>
</dbReference>
<keyword evidence="14" id="KW-1185">Reference proteome</keyword>
<keyword evidence="7 11" id="KW-1133">Transmembrane helix</keyword>
<proteinExistence type="inferred from homology"/>
<organism evidence="13 14">
    <name type="scientific">Cocos nucifera</name>
    <name type="common">Coconut palm</name>
    <dbReference type="NCBI Taxonomy" id="13894"/>
    <lineage>
        <taxon>Eukaryota</taxon>
        <taxon>Viridiplantae</taxon>
        <taxon>Streptophyta</taxon>
        <taxon>Embryophyta</taxon>
        <taxon>Tracheophyta</taxon>
        <taxon>Spermatophyta</taxon>
        <taxon>Magnoliopsida</taxon>
        <taxon>Liliopsida</taxon>
        <taxon>Arecaceae</taxon>
        <taxon>Arecoideae</taxon>
        <taxon>Cocoseae</taxon>
        <taxon>Attaleinae</taxon>
        <taxon>Cocos</taxon>
    </lineage>
</organism>
<comment type="caution">
    <text evidence="13">The sequence shown here is derived from an EMBL/GenBank/DDBJ whole genome shotgun (WGS) entry which is preliminary data.</text>
</comment>
<feature type="region of interest" description="Disordered" evidence="12">
    <location>
        <begin position="1"/>
        <end position="21"/>
    </location>
</feature>
<keyword evidence="9 11" id="KW-0325">Glycoprotein</keyword>
<evidence type="ECO:0000256" key="9">
    <source>
        <dbReference type="ARBA" id="ARBA00023180"/>
    </source>
</evidence>
<evidence type="ECO:0000256" key="7">
    <source>
        <dbReference type="ARBA" id="ARBA00022989"/>
    </source>
</evidence>
<evidence type="ECO:0000256" key="10">
    <source>
        <dbReference type="ARBA" id="ARBA00037847"/>
    </source>
</evidence>
<dbReference type="Gene3D" id="3.40.50.150">
    <property type="entry name" value="Vaccinia Virus protein VP39"/>
    <property type="match status" value="1"/>
</dbReference>
<evidence type="ECO:0000256" key="6">
    <source>
        <dbReference type="ARBA" id="ARBA00022968"/>
    </source>
</evidence>
<evidence type="ECO:0000256" key="11">
    <source>
        <dbReference type="RuleBase" id="RU366043"/>
    </source>
</evidence>
<evidence type="ECO:0000256" key="8">
    <source>
        <dbReference type="ARBA" id="ARBA00023136"/>
    </source>
</evidence>
<dbReference type="EC" id="2.1.1.-" evidence="11"/>
<dbReference type="SUPFAM" id="SSF53335">
    <property type="entry name" value="S-adenosyl-L-methionine-dependent methyltransferases"/>
    <property type="match status" value="2"/>
</dbReference>
<feature type="compositionally biased region" description="Gly residues" evidence="12">
    <location>
        <begin position="9"/>
        <end position="21"/>
    </location>
</feature>
<gene>
    <name evidence="13" type="ORF">COCNU_13G003160</name>
</gene>
<comment type="similarity">
    <text evidence="2 11">Belongs to the methyltransferase superfamily.</text>
</comment>
<comment type="subcellular location">
    <subcellularLocation>
        <location evidence="10">Endomembrane system</location>
        <topology evidence="10">Single-pass membrane protein</topology>
    </subcellularLocation>
    <subcellularLocation>
        <location evidence="1 11">Membrane</location>
        <topology evidence="1 11">Single-pass type II membrane protein</topology>
    </subcellularLocation>
</comment>
<dbReference type="GO" id="GO:0005737">
    <property type="term" value="C:cytoplasm"/>
    <property type="evidence" value="ECO:0007669"/>
    <property type="project" value="TreeGrafter"/>
</dbReference>
<dbReference type="GO" id="GO:0008168">
    <property type="term" value="F:methyltransferase activity"/>
    <property type="evidence" value="ECO:0007669"/>
    <property type="project" value="UniProtKB-UniRule"/>
</dbReference>
<keyword evidence="6 11" id="KW-0735">Signal-anchor</keyword>
<reference evidence="13" key="2">
    <citation type="submission" date="2019-07" db="EMBL/GenBank/DDBJ databases">
        <authorList>
            <person name="Yang Y."/>
            <person name="Bocs S."/>
            <person name="Baudouin L."/>
        </authorList>
    </citation>
    <scope>NUCLEOTIDE SEQUENCE</scope>
    <source>
        <tissue evidence="13">Spear leaf of Hainan Tall coconut</tissue>
    </source>
</reference>
<sequence>MTRPLYRGLSGGGRASGGGSGGHDLFDQNYQVKDSLENGFGHEATSPGRVARSRPSLTLLLLNLALVIVTIIALSGSLYWAISISTSSRRNIYNGYRRLQEQLVADLSDIGALSLGKTRLKELEFCPLEYENYVPCYYNISESLELGDHDTPIEHERLCIQEPSKDRGCLILPPRNYKIPLRWPTGRDFIWKENVKITGQEFSSGSLTKRMMVEEEQISFRSDSLMVDGVEDYSHQIAEMIGLRNESNFNEAGVRTVLDIGCGFGSFGAHLFSKQLLTLCIANYEATGSQVQLTLERGIPAMIGSFVSKQLPYAYLSFDMLHCARCGIEWEKNDGIFLVEVDRLLRPGGYFVWTSLMNTHRSLRDKENQKKLTLIRDFAENLCWDMLSQQDETIVWKKTSKKKCYSSRKSGPAVCDRSRDIESPYYQPLNPCIAGTRSQRWIPIEYRTPWPYQAQLNFTELDMHGVHTEYFSEDAANWKSLVHNYWSLLSPLIFSDHPKRPGDEDPAPPFNMVRNVLDMNARFGGFNAALLDARKSVWVMNVVPTSGPNYLPLIFDRGFIGVQHDWCEAFPTYPRTYDMVHADGLLSLEFHQKHRCSTLDIFLEIDRILRPEGWVILHDTTPLIKAARSVITKLKWDIRVMEFDGNSDEKLLVCQKPFFRKQQ</sequence>
<dbReference type="GO" id="GO:0032259">
    <property type="term" value="P:methylation"/>
    <property type="evidence" value="ECO:0007669"/>
    <property type="project" value="UniProtKB-KW"/>
</dbReference>
<dbReference type="PANTHER" id="PTHR10108:SF899">
    <property type="entry name" value="PECTIN METHYLTRANSFERASE QUA2-RELATED"/>
    <property type="match status" value="1"/>
</dbReference>
<dbReference type="InterPro" id="IPR004159">
    <property type="entry name" value="Put_SAM_MeTrfase"/>
</dbReference>
<evidence type="ECO:0000313" key="13">
    <source>
        <dbReference type="EMBL" id="KAG1366526.1"/>
    </source>
</evidence>
<dbReference type="OrthoDB" id="2013972at2759"/>
<dbReference type="Proteomes" id="UP000797356">
    <property type="component" value="Chromosome 13"/>
</dbReference>
<evidence type="ECO:0000256" key="12">
    <source>
        <dbReference type="SAM" id="MobiDB-lite"/>
    </source>
</evidence>
<protein>
    <recommendedName>
        <fullName evidence="11">Methyltransferase</fullName>
        <ecNumber evidence="11">2.1.1.-</ecNumber>
    </recommendedName>
</protein>
<dbReference type="Pfam" id="PF03141">
    <property type="entry name" value="Methyltransf_29"/>
    <property type="match status" value="1"/>
</dbReference>
<evidence type="ECO:0000256" key="3">
    <source>
        <dbReference type="ARBA" id="ARBA00022603"/>
    </source>
</evidence>
<evidence type="ECO:0000256" key="2">
    <source>
        <dbReference type="ARBA" id="ARBA00008361"/>
    </source>
</evidence>
<dbReference type="InterPro" id="IPR029063">
    <property type="entry name" value="SAM-dependent_MTases_sf"/>
</dbReference>
<evidence type="ECO:0000313" key="14">
    <source>
        <dbReference type="Proteomes" id="UP000797356"/>
    </source>
</evidence>
<dbReference type="GO" id="GO:0016020">
    <property type="term" value="C:membrane"/>
    <property type="evidence" value="ECO:0007669"/>
    <property type="project" value="UniProtKB-SubCell"/>
</dbReference>
<dbReference type="FunFam" id="3.40.50.150:FF:000119">
    <property type="entry name" value="probable pectin methyltransferase QUA2"/>
    <property type="match status" value="1"/>
</dbReference>
<keyword evidence="4 11" id="KW-0808">Transferase</keyword>
<reference evidence="13" key="1">
    <citation type="journal article" date="2017" name="Gigascience">
        <title>The genome draft of coconut (Cocos nucifera).</title>
        <authorList>
            <person name="Xiao Y."/>
            <person name="Xu P."/>
            <person name="Fan H."/>
            <person name="Baudouin L."/>
            <person name="Xia W."/>
            <person name="Bocs S."/>
            <person name="Xu J."/>
            <person name="Li Q."/>
            <person name="Guo A."/>
            <person name="Zhou L."/>
            <person name="Li J."/>
            <person name="Wu Y."/>
            <person name="Ma Z."/>
            <person name="Armero A."/>
            <person name="Issali A.E."/>
            <person name="Liu N."/>
            <person name="Peng M."/>
            <person name="Yang Y."/>
        </authorList>
    </citation>
    <scope>NUCLEOTIDE SEQUENCE</scope>
    <source>
        <tissue evidence="13">Spear leaf of Hainan Tall coconut</tissue>
    </source>
</reference>
<evidence type="ECO:0000256" key="5">
    <source>
        <dbReference type="ARBA" id="ARBA00022692"/>
    </source>
</evidence>
<feature type="transmembrane region" description="Helical" evidence="11">
    <location>
        <begin position="59"/>
        <end position="82"/>
    </location>
</feature>
<keyword evidence="5 11" id="KW-0812">Transmembrane</keyword>